<dbReference type="InterPro" id="IPR003644">
    <property type="entry name" value="Calx_beta"/>
</dbReference>
<reference evidence="6 7" key="1">
    <citation type="submission" date="2020-09" db="EMBL/GenBank/DDBJ databases">
        <title>Methylomonas albis sp. nov. and Methylomonas fluvii sp. nov.: Two cold-adapted methanotrophs from the River Elbe and an amended description of Methylovulum psychrotolerans strain Eb1.</title>
        <authorList>
            <person name="Bussmann I.K."/>
            <person name="Klings K.-W."/>
            <person name="Warnstedt J."/>
            <person name="Hoppert M."/>
            <person name="Saborowski A."/>
            <person name="Horn F."/>
            <person name="Liebner S."/>
        </authorList>
    </citation>
    <scope>NUCLEOTIDE SEQUENCE [LARGE SCALE GENOMIC DNA]</scope>
    <source>
        <strain evidence="6 7">EbA</strain>
    </source>
</reference>
<comment type="caution">
    <text evidence="6">The sequence shown here is derived from an EMBL/GenBank/DDBJ whole genome shotgun (WGS) entry which is preliminary data.</text>
</comment>
<evidence type="ECO:0000313" key="7">
    <source>
        <dbReference type="Proteomes" id="UP000652176"/>
    </source>
</evidence>
<feature type="domain" description="Autotransporter" evidence="5">
    <location>
        <begin position="322"/>
        <end position="605"/>
    </location>
</feature>
<dbReference type="NCBIfam" id="TIGR01414">
    <property type="entry name" value="autotrans_barl"/>
    <property type="match status" value="1"/>
</dbReference>
<dbReference type="Gene3D" id="2.40.128.130">
    <property type="entry name" value="Autotransporter beta-domain"/>
    <property type="match status" value="1"/>
</dbReference>
<dbReference type="EMBL" id="JACXSS010000001">
    <property type="protein sequence ID" value="MBD9357173.1"/>
    <property type="molecule type" value="Genomic_DNA"/>
</dbReference>
<dbReference type="InterPro" id="IPR005546">
    <property type="entry name" value="Autotransporte_beta"/>
</dbReference>
<dbReference type="InterPro" id="IPR006315">
    <property type="entry name" value="OM_autotransptr_brl_dom"/>
</dbReference>
<name>A0ABR9D4K4_9GAMM</name>
<dbReference type="Pfam" id="PF03160">
    <property type="entry name" value="Calx-beta"/>
    <property type="match status" value="1"/>
</dbReference>
<feature type="region of interest" description="Disordered" evidence="4">
    <location>
        <begin position="179"/>
        <end position="201"/>
    </location>
</feature>
<evidence type="ECO:0000256" key="4">
    <source>
        <dbReference type="SAM" id="MobiDB-lite"/>
    </source>
</evidence>
<keyword evidence="2" id="KW-0677">Repeat</keyword>
<dbReference type="PROSITE" id="PS51208">
    <property type="entry name" value="AUTOTRANSPORTER"/>
    <property type="match status" value="1"/>
</dbReference>
<evidence type="ECO:0000256" key="2">
    <source>
        <dbReference type="ARBA" id="ARBA00022737"/>
    </source>
</evidence>
<dbReference type="SUPFAM" id="SSF103515">
    <property type="entry name" value="Autotransporter"/>
    <property type="match status" value="1"/>
</dbReference>
<keyword evidence="7" id="KW-1185">Reference proteome</keyword>
<keyword evidence="1" id="KW-0732">Signal</keyword>
<organism evidence="6 7">
    <name type="scientific">Methylomonas albis</name>
    <dbReference type="NCBI Taxonomy" id="1854563"/>
    <lineage>
        <taxon>Bacteria</taxon>
        <taxon>Pseudomonadati</taxon>
        <taxon>Pseudomonadota</taxon>
        <taxon>Gammaproteobacteria</taxon>
        <taxon>Methylococcales</taxon>
        <taxon>Methylococcaceae</taxon>
        <taxon>Methylomonas</taxon>
    </lineage>
</organism>
<evidence type="ECO:0000259" key="5">
    <source>
        <dbReference type="PROSITE" id="PS51208"/>
    </source>
</evidence>
<proteinExistence type="predicted"/>
<dbReference type="SUPFAM" id="SSF141072">
    <property type="entry name" value="CalX-like"/>
    <property type="match status" value="1"/>
</dbReference>
<dbReference type="Proteomes" id="UP000652176">
    <property type="component" value="Unassembled WGS sequence"/>
</dbReference>
<protein>
    <submittedName>
        <fullName evidence="6">Autotransporter domain-containing protein</fullName>
    </submittedName>
</protein>
<dbReference type="SMART" id="SM00869">
    <property type="entry name" value="Autotransporter"/>
    <property type="match status" value="1"/>
</dbReference>
<feature type="compositionally biased region" description="Low complexity" evidence="4">
    <location>
        <begin position="179"/>
        <end position="197"/>
    </location>
</feature>
<dbReference type="InterPro" id="IPR038081">
    <property type="entry name" value="CalX-like_sf"/>
</dbReference>
<dbReference type="RefSeq" id="WP_192375467.1">
    <property type="nucleotide sequence ID" value="NZ_CAJHIV010000001.1"/>
</dbReference>
<evidence type="ECO:0000256" key="3">
    <source>
        <dbReference type="ARBA" id="ARBA00022837"/>
    </source>
</evidence>
<sequence>MILPLTHPENAACFCGIEVFPKRSNRIIRHRVFTSKAVLLAAAAVLSLKPFAVDASTLAFIPSTYSVNEAGGNLQVIVEMNSGYGGSCIIEGDVVASGGSASSGSDYNLSGGRVTFDVQNGSSQTQSVVINIIDDTLVESAETINLSIQNSSELCLPGAVPGAGAQAVVTIVDNDVASASTTQTTPTTPTTSTPSTPNLTADPTFTPNQQSIYEGLTSACSGASGDLLNRCNEINNADLNAVIPDAVAAQGSAAVDFGFKQFSVIHGRIVNLRNSQQQSSSLLGYSTININGETIPVGKALMTALGPARGGAAGDDPNDQLFRDSPLGFFLKGQFNVGEKANTGSERGFKADRKAVTFGLDYSVMDELVLGAAFGYGSTDTNYNLNSGSMSADAFEFSSYGSYFLPQSFYIDWIMSYALHSFDINRRIQYTGFDNTATSAAHGDQYGFSLGFGKDFALQSFVINPYLRLDYSKTKVDSYRESGGGGLAMEFAGQSIDSATSTIGGQASNAISTSWGVLSPGVRFEWVHQYLDESRLIQARFSQAAAGTGRFSVKTDTPDRDYFNIGTSLALSLPEGRAGFLRYEYRLGQAYITDHTIELGARIPF</sequence>
<evidence type="ECO:0000256" key="1">
    <source>
        <dbReference type="ARBA" id="ARBA00022729"/>
    </source>
</evidence>
<evidence type="ECO:0000313" key="6">
    <source>
        <dbReference type="EMBL" id="MBD9357173.1"/>
    </source>
</evidence>
<dbReference type="SMART" id="SM00237">
    <property type="entry name" value="Calx_beta"/>
    <property type="match status" value="1"/>
</dbReference>
<dbReference type="Gene3D" id="2.60.40.2030">
    <property type="match status" value="1"/>
</dbReference>
<gene>
    <name evidence="6" type="ORF">IE877_15020</name>
</gene>
<dbReference type="Pfam" id="PF03797">
    <property type="entry name" value="Autotransporter"/>
    <property type="match status" value="1"/>
</dbReference>
<dbReference type="InterPro" id="IPR036709">
    <property type="entry name" value="Autotransporte_beta_dom_sf"/>
</dbReference>
<keyword evidence="3" id="KW-0106">Calcium</keyword>
<accession>A0ABR9D4K4</accession>